<proteinExistence type="inferred from homology"/>
<dbReference type="SUPFAM" id="SSF53300">
    <property type="entry name" value="vWA-like"/>
    <property type="match status" value="1"/>
</dbReference>
<keyword evidence="2" id="KW-0479">Metal-binding</keyword>
<dbReference type="Pfam" id="PF00264">
    <property type="entry name" value="Tyrosinase"/>
    <property type="match status" value="1"/>
</dbReference>
<dbReference type="PANTHER" id="PTHR11474">
    <property type="entry name" value="TYROSINASE FAMILY MEMBER"/>
    <property type="match status" value="1"/>
</dbReference>
<evidence type="ECO:0000256" key="3">
    <source>
        <dbReference type="ARBA" id="ARBA00023008"/>
    </source>
</evidence>
<dbReference type="InterPro" id="IPR008922">
    <property type="entry name" value="Di-copper_centre_dom_sf"/>
</dbReference>
<dbReference type="PROSITE" id="PS00498">
    <property type="entry name" value="TYROSINASE_2"/>
    <property type="match status" value="1"/>
</dbReference>
<dbReference type="PRINTS" id="PR00092">
    <property type="entry name" value="TYROSINASE"/>
</dbReference>
<evidence type="ECO:0000313" key="5">
    <source>
        <dbReference type="EMBL" id="HEA22429.1"/>
    </source>
</evidence>
<evidence type="ECO:0000256" key="1">
    <source>
        <dbReference type="ARBA" id="ARBA00009928"/>
    </source>
</evidence>
<evidence type="ECO:0000259" key="4">
    <source>
        <dbReference type="PROSITE" id="PS50234"/>
    </source>
</evidence>
<dbReference type="Gene3D" id="1.10.1280.10">
    <property type="entry name" value="Di-copper center containing domain from catechol oxidase"/>
    <property type="match status" value="1"/>
</dbReference>
<accession>A0A831VWH6</accession>
<dbReference type="EMBL" id="DRGL01000059">
    <property type="protein sequence ID" value="HEA22429.1"/>
    <property type="molecule type" value="Genomic_DNA"/>
</dbReference>
<dbReference type="AlphaFoldDB" id="A0A831VWH6"/>
<gene>
    <name evidence="5" type="ORF">ENH87_16130</name>
</gene>
<dbReference type="Proteomes" id="UP000886191">
    <property type="component" value="Unassembled WGS sequence"/>
</dbReference>
<dbReference type="PROSITE" id="PS50234">
    <property type="entry name" value="VWFA"/>
    <property type="match status" value="1"/>
</dbReference>
<name>A0A831VWH6_9FLAO</name>
<comment type="caution">
    <text evidence="5">The sequence shown here is derived from an EMBL/GenBank/DDBJ whole genome shotgun (WGS) entry which is preliminary data.</text>
</comment>
<keyword evidence="3" id="KW-0186">Copper</keyword>
<organism evidence="5">
    <name type="scientific">Pricia antarctica</name>
    <dbReference type="NCBI Taxonomy" id="641691"/>
    <lineage>
        <taxon>Bacteria</taxon>
        <taxon>Pseudomonadati</taxon>
        <taxon>Bacteroidota</taxon>
        <taxon>Flavobacteriia</taxon>
        <taxon>Flavobacteriales</taxon>
        <taxon>Flavobacteriaceae</taxon>
        <taxon>Pricia</taxon>
    </lineage>
</organism>
<dbReference type="Gene3D" id="3.40.50.410">
    <property type="entry name" value="von Willebrand factor, type A domain"/>
    <property type="match status" value="1"/>
</dbReference>
<comment type="similarity">
    <text evidence="1">Belongs to the tyrosinase family.</text>
</comment>
<dbReference type="GO" id="GO:0046872">
    <property type="term" value="F:metal ion binding"/>
    <property type="evidence" value="ECO:0007669"/>
    <property type="project" value="UniProtKB-KW"/>
</dbReference>
<dbReference type="InterPro" id="IPR036465">
    <property type="entry name" value="vWFA_dom_sf"/>
</dbReference>
<reference evidence="5" key="1">
    <citation type="journal article" date="2020" name="mSystems">
        <title>Genome- and Community-Level Interaction Insights into Carbon Utilization and Element Cycling Functions of Hydrothermarchaeota in Hydrothermal Sediment.</title>
        <authorList>
            <person name="Zhou Z."/>
            <person name="Liu Y."/>
            <person name="Xu W."/>
            <person name="Pan J."/>
            <person name="Luo Z.H."/>
            <person name="Li M."/>
        </authorList>
    </citation>
    <scope>NUCLEOTIDE SEQUENCE [LARGE SCALE GENOMIC DNA]</scope>
    <source>
        <strain evidence="5">HyVt-345</strain>
    </source>
</reference>
<protein>
    <recommendedName>
        <fullName evidence="4">VWFA domain-containing protein</fullName>
    </recommendedName>
</protein>
<feature type="domain" description="VWFA" evidence="4">
    <location>
        <begin position="335"/>
        <end position="543"/>
    </location>
</feature>
<sequence length="920" mass="100742">MGTRKNAKFLTATERENFVRACVLLKADIVNPGASANLRYSKWDEFAAVHWMIQEAFAPGSPTVNFGHGGMGAYSFLSWHRYFLFHMEQQLQSKVPGVMVPYWDWTDPSSIMTNTFMGPDGTTGGRVQQGYFAVNRPDTGPNTTTLPAWWPASLNGWTLSDIFPSNARGGLKRSTGAAADTPLPSPIDIQQALAKANYPDFQGGLEAGVGIASGHRLHNDMHRWFGGHMQILQASPFDPFFYLVHCNVDRLWAMWQADGHMNEFPANPPGAGDAHHHRNDLMYPWIGGAAGYGTNAAIAGSVPMPSWVTGPGAKTNADTLNYRSEFGYTYDTLPILGIGLDRTGSMLGLTPDPMVTTNPDVTKWEAAKRGVSAFLQDAETAQASGDIYLTAGIKTFRSLLGNDFDFVFGAPNYGLIKTGSSFSKSTFDLNITSIVPGGGTPLADALQDVQNTLVEAPFGGDPTEERRYLAILTDGIRTSGAPMNSIPNGSFSRTAIFAMGFGTGADVSYPTLETLKNKGLNLSTQQVFHGENAGTIDKFYSNALAAAIGFTTIFDPVIELFAGEHTHLYFDATSAEDAFFITAQGMDFEDRNWKFMLHGPNGFMLYGNDKEHEHGESCHHCCPSPHVTAKQSDGRLTVMVQRGNTAKHCWVGKWELMIAYKANNFDGMVMPTLGEQLFPVSAGPIRGPRYSRLLNDPKKRIATRNILTKSQHGLDIRALSTNRNENDACNIVANVYARTNLKIELDTKSLMVQPGEEINITINVQAAVGGVAYMSGFARMVAPNFDISKLLPREKVDEIIKKIEDSEREKGGSDREKCKPELDIALILAQLEKEKKGLEFIKDKEVKVVSHEGGPSHVHVHETEIPGTYHFGIYVDGKYTPNAVGKNGHDHGNIENIHVNDEELETFSRLLNISVAVVKG</sequence>
<dbReference type="InterPro" id="IPR050316">
    <property type="entry name" value="Tyrosinase/Hemocyanin"/>
</dbReference>
<dbReference type="InterPro" id="IPR002035">
    <property type="entry name" value="VWF_A"/>
</dbReference>
<evidence type="ECO:0000256" key="2">
    <source>
        <dbReference type="ARBA" id="ARBA00022723"/>
    </source>
</evidence>
<dbReference type="GO" id="GO:0016491">
    <property type="term" value="F:oxidoreductase activity"/>
    <property type="evidence" value="ECO:0007669"/>
    <property type="project" value="InterPro"/>
</dbReference>
<dbReference type="SUPFAM" id="SSF48056">
    <property type="entry name" value="Di-copper centre-containing domain"/>
    <property type="match status" value="1"/>
</dbReference>
<dbReference type="PANTHER" id="PTHR11474:SF126">
    <property type="entry name" value="TYROSINASE-LIKE PROTEIN TYR-1-RELATED"/>
    <property type="match status" value="1"/>
</dbReference>
<dbReference type="InterPro" id="IPR002227">
    <property type="entry name" value="Tyrosinase_Cu-bd"/>
</dbReference>